<dbReference type="HOGENOM" id="CLU_3299305_0_0_1"/>
<keyword evidence="2" id="KW-1185">Reference proteome</keyword>
<sequence>MSGNTRGPNINWPIEEVMGVPSVGNRCLMKGQCNTDIDGD</sequence>
<dbReference type="AlphaFoldDB" id="M3J280"/>
<protein>
    <submittedName>
        <fullName evidence="1">Uncharacterized protein</fullName>
    </submittedName>
</protein>
<accession>M3J280</accession>
<organism evidence="1 2">
    <name type="scientific">Candida maltosa (strain Xu316)</name>
    <name type="common">Yeast</name>
    <dbReference type="NCBI Taxonomy" id="1245528"/>
    <lineage>
        <taxon>Eukaryota</taxon>
        <taxon>Fungi</taxon>
        <taxon>Dikarya</taxon>
        <taxon>Ascomycota</taxon>
        <taxon>Saccharomycotina</taxon>
        <taxon>Pichiomycetes</taxon>
        <taxon>Debaryomycetaceae</taxon>
        <taxon>Candida/Lodderomyces clade</taxon>
        <taxon>Candida</taxon>
    </lineage>
</organism>
<evidence type="ECO:0000313" key="2">
    <source>
        <dbReference type="Proteomes" id="UP000011777"/>
    </source>
</evidence>
<dbReference type="Proteomes" id="UP000011777">
    <property type="component" value="Unassembled WGS sequence"/>
</dbReference>
<reference evidence="1 2" key="1">
    <citation type="submission" date="2013-02" db="EMBL/GenBank/DDBJ databases">
        <title>Genome sequence of Candida maltosa Xu316, a potential industrial strain for xylitol and ethanol production.</title>
        <authorList>
            <person name="Yu J."/>
            <person name="Wang Q."/>
            <person name="Geng X."/>
            <person name="Bao W."/>
            <person name="He P."/>
            <person name="Cai J."/>
        </authorList>
    </citation>
    <scope>NUCLEOTIDE SEQUENCE [LARGE SCALE GENOMIC DNA]</scope>
    <source>
        <strain evidence="2">Xu316</strain>
    </source>
</reference>
<evidence type="ECO:0000313" key="1">
    <source>
        <dbReference type="EMBL" id="EMG45978.1"/>
    </source>
</evidence>
<name>M3J280_CANMX</name>
<proteinExistence type="predicted"/>
<dbReference type="EMBL" id="AOGT01002221">
    <property type="protein sequence ID" value="EMG45978.1"/>
    <property type="molecule type" value="Genomic_DNA"/>
</dbReference>
<comment type="caution">
    <text evidence="1">The sequence shown here is derived from an EMBL/GenBank/DDBJ whole genome shotgun (WGS) entry which is preliminary data.</text>
</comment>
<gene>
    <name evidence="1" type="ORF">G210_3797</name>
</gene>